<dbReference type="Gene3D" id="1.25.40.10">
    <property type="entry name" value="Tetratricopeptide repeat domain"/>
    <property type="match status" value="1"/>
</dbReference>
<keyword evidence="3" id="KW-0998">Cell outer membrane</keyword>
<evidence type="ECO:0000313" key="7">
    <source>
        <dbReference type="EMBL" id="WCT10395.1"/>
    </source>
</evidence>
<evidence type="ECO:0000256" key="1">
    <source>
        <dbReference type="ARBA" id="ARBA00004442"/>
    </source>
</evidence>
<dbReference type="PANTHER" id="PTHR30329">
    <property type="entry name" value="STATOR ELEMENT OF FLAGELLAR MOTOR COMPLEX"/>
    <property type="match status" value="1"/>
</dbReference>
<dbReference type="InterPro" id="IPR011659">
    <property type="entry name" value="WD40"/>
</dbReference>
<feature type="domain" description="OmpA-like" evidence="6">
    <location>
        <begin position="591"/>
        <end position="709"/>
    </location>
</feature>
<dbReference type="InterPro" id="IPR006665">
    <property type="entry name" value="OmpA-like"/>
</dbReference>
<dbReference type="SUPFAM" id="SSF48452">
    <property type="entry name" value="TPR-like"/>
    <property type="match status" value="1"/>
</dbReference>
<dbReference type="SUPFAM" id="SSF103088">
    <property type="entry name" value="OmpA-like"/>
    <property type="match status" value="1"/>
</dbReference>
<keyword evidence="8" id="KW-1185">Reference proteome</keyword>
<dbReference type="SUPFAM" id="SSF82171">
    <property type="entry name" value="DPP6 N-terminal domain-like"/>
    <property type="match status" value="1"/>
</dbReference>
<evidence type="ECO:0000256" key="3">
    <source>
        <dbReference type="ARBA" id="ARBA00023237"/>
    </source>
</evidence>
<dbReference type="InterPro" id="IPR011990">
    <property type="entry name" value="TPR-like_helical_dom_sf"/>
</dbReference>
<dbReference type="Pfam" id="PF00691">
    <property type="entry name" value="OmpA"/>
    <property type="match status" value="1"/>
</dbReference>
<dbReference type="InterPro" id="IPR006664">
    <property type="entry name" value="OMP_bac"/>
</dbReference>
<reference evidence="7 8" key="1">
    <citation type="submission" date="2023-02" db="EMBL/GenBank/DDBJ databases">
        <title>Genome sequence of Mucilaginibacter jinjuensis strain KACC 16571.</title>
        <authorList>
            <person name="Kim S."/>
            <person name="Heo J."/>
            <person name="Kwon S.-W."/>
        </authorList>
    </citation>
    <scope>NUCLEOTIDE SEQUENCE [LARGE SCALE GENOMIC DNA]</scope>
    <source>
        <strain evidence="7 8">KACC 16571</strain>
    </source>
</reference>
<dbReference type="InterPro" id="IPR050330">
    <property type="entry name" value="Bact_OuterMem_StrucFunc"/>
</dbReference>
<dbReference type="Pfam" id="PF07676">
    <property type="entry name" value="PD40"/>
    <property type="match status" value="2"/>
</dbReference>
<dbReference type="EMBL" id="CP117167">
    <property type="protein sequence ID" value="WCT10395.1"/>
    <property type="molecule type" value="Genomic_DNA"/>
</dbReference>
<evidence type="ECO:0000256" key="5">
    <source>
        <dbReference type="SAM" id="MobiDB-lite"/>
    </source>
</evidence>
<protein>
    <submittedName>
        <fullName evidence="7">OmpA family protein</fullName>
    </submittedName>
</protein>
<evidence type="ECO:0000259" key="6">
    <source>
        <dbReference type="PROSITE" id="PS51123"/>
    </source>
</evidence>
<dbReference type="RefSeq" id="WP_273628582.1">
    <property type="nucleotide sequence ID" value="NZ_CP117167.1"/>
</dbReference>
<evidence type="ECO:0000256" key="2">
    <source>
        <dbReference type="ARBA" id="ARBA00023136"/>
    </source>
</evidence>
<dbReference type="InterPro" id="IPR036737">
    <property type="entry name" value="OmpA-like_sf"/>
</dbReference>
<dbReference type="Proteomes" id="UP001216139">
    <property type="component" value="Chromosome"/>
</dbReference>
<organism evidence="7 8">
    <name type="scientific">Mucilaginibacter jinjuensis</name>
    <dbReference type="NCBI Taxonomy" id="1176721"/>
    <lineage>
        <taxon>Bacteria</taxon>
        <taxon>Pseudomonadati</taxon>
        <taxon>Bacteroidota</taxon>
        <taxon>Sphingobacteriia</taxon>
        <taxon>Sphingobacteriales</taxon>
        <taxon>Sphingobacteriaceae</taxon>
        <taxon>Mucilaginibacter</taxon>
    </lineage>
</organism>
<comment type="subcellular location">
    <subcellularLocation>
        <location evidence="1">Cell outer membrane</location>
    </subcellularLocation>
</comment>
<accession>A0ABY7T1S6</accession>
<feature type="region of interest" description="Disordered" evidence="5">
    <location>
        <begin position="229"/>
        <end position="253"/>
    </location>
</feature>
<evidence type="ECO:0000313" key="8">
    <source>
        <dbReference type="Proteomes" id="UP001216139"/>
    </source>
</evidence>
<dbReference type="PRINTS" id="PR01021">
    <property type="entry name" value="OMPADOMAIN"/>
</dbReference>
<evidence type="ECO:0000256" key="4">
    <source>
        <dbReference type="PROSITE-ProRule" id="PRU00473"/>
    </source>
</evidence>
<keyword evidence="2 4" id="KW-0472">Membrane</keyword>
<name>A0ABY7T1S6_9SPHI</name>
<dbReference type="Gene3D" id="3.30.1330.60">
    <property type="entry name" value="OmpA-like domain"/>
    <property type="match status" value="1"/>
</dbReference>
<dbReference type="CDD" id="cd07185">
    <property type="entry name" value="OmpA_C-like"/>
    <property type="match status" value="1"/>
</dbReference>
<dbReference type="PROSITE" id="PS51123">
    <property type="entry name" value="OMPA_2"/>
    <property type="match status" value="1"/>
</dbReference>
<gene>
    <name evidence="7" type="ORF">PQO05_16795</name>
</gene>
<sequence>MLKTIYITLIALLLLPALVFSQKTKKEESNLMKAARKEYLALRYTPAIKLLERELKDHPEDIEAQEMIADSYRNIKNYDKAVYWYAQLTQAPTLKAQWALYYAEALANKQDYAGSEQWYQKYLELVTKDDRATAFTKAYPEIDAFLRNRKDWTISYLNINTAASEYSPLYYKKGLIFSSNRKPGVLVKKVFGWDQTPFSDLYEVKNRMDIKAVNMDSLRYAIRRDIQTKGKKYKPNDDDTPPTANDTHTQGNYNPKFLNDTLGDYLAAQVKAEPVMGNVNTPYHEGSAALLPDGSLMFTRNNYYKGKYEESKDGINKLKIFTAQAPNWEKIVPFIYNNDQYSVGHPALNKAGTVLIFASDKPGGYGGTDLYYCKRATVNSEWEQPVNMGPVINTEGNELFPTLYKDSTLYFSSTGHPGLGGLDIFQVTLSDLKPLHNPINVGSPVNSSVDDFGLIRSDDGKHGFFTSNRKGSDDIYSFLHKEFQIKLHGTIVDAKTGEPICYSTALIKPYGLKDLEPDMPCSFGSLLQPETDYHITATNYGFSTASVDISTKGIHTDTIINVVLKITGVKRPFDTDKETASPGFNCDSVKRMLTINKIYYDLDKSFIRADAQVQMAKVIKLMNEHPELKLLIASYCDSRESKAYNMALSLRRSQAAKDYLVANGIDASRLFTEHFGENNLVTDCPDGVPCSEEQHQLNRRSEFSIIKGGKKVLSMGCGWLENAFGSK</sequence>
<dbReference type="PANTHER" id="PTHR30329:SF21">
    <property type="entry name" value="LIPOPROTEIN YIAD-RELATED"/>
    <property type="match status" value="1"/>
</dbReference>
<proteinExistence type="predicted"/>